<dbReference type="InterPro" id="IPR013708">
    <property type="entry name" value="Shikimate_DH-bd_N"/>
</dbReference>
<dbReference type="GO" id="GO:0019632">
    <property type="term" value="P:shikimate metabolic process"/>
    <property type="evidence" value="ECO:0007669"/>
    <property type="project" value="TreeGrafter"/>
</dbReference>
<dbReference type="HAMAP" id="MF_00109">
    <property type="entry name" value="Shikimate_kinase"/>
    <property type="match status" value="1"/>
</dbReference>
<gene>
    <name evidence="2" type="primary">aroE_24</name>
    <name evidence="2" type="ORF">SDC9_64240</name>
</gene>
<dbReference type="GO" id="GO:0004764">
    <property type="term" value="F:shikimate 3-dehydrogenase (NADP+) activity"/>
    <property type="evidence" value="ECO:0007669"/>
    <property type="project" value="UniProtKB-EC"/>
</dbReference>
<evidence type="ECO:0000259" key="1">
    <source>
        <dbReference type="Pfam" id="PF08501"/>
    </source>
</evidence>
<sequence>MAEKIYGLLGRSLKHSYSVPIHKALGNAAYRLIELEPNELEAFLRREDIGGLNVTIPYKRDVMPYCGVISPEAEEIGSVNTIARRADGRLCAWNTDAYGFAYLARRAGIDFSGRKTVILGSGGASRAVQAAARQLGASQVTVISRSGKDNYENLSRHRDAEIVVNATPVGMYPGTGASPVDLREFPACVGLIDLVYNPHRTALLMQAEALGICHSGGLAMLVAQAKAAEEYFFGIPIPDTENERIFRQIRRQTENIVLVGMPGCGKSTVGAALAKLTGREAVDIDAEIVKAAGRSIQEIFTQCGEEEFRRLEREETAKVGRESGKIIVTGGGVVKDERNYPSLRQNGRIYHLTRDLTRLAREGRPLSKGADLAALYRERLPMYTRFRDTVIDNNGTARKAAEEVWREFCENTGD</sequence>
<dbReference type="InterPro" id="IPR036291">
    <property type="entry name" value="NAD(P)-bd_dom_sf"/>
</dbReference>
<dbReference type="PANTHER" id="PTHR21089:SF1">
    <property type="entry name" value="BIFUNCTIONAL 3-DEHYDROQUINATE DEHYDRATASE_SHIKIMATE DEHYDROGENASE, CHLOROPLASTIC"/>
    <property type="match status" value="1"/>
</dbReference>
<dbReference type="GO" id="GO:0009423">
    <property type="term" value="P:chorismate biosynthetic process"/>
    <property type="evidence" value="ECO:0007669"/>
    <property type="project" value="TreeGrafter"/>
</dbReference>
<dbReference type="InterPro" id="IPR046346">
    <property type="entry name" value="Aminoacid_DH-like_N_sf"/>
</dbReference>
<dbReference type="Gene3D" id="3.40.50.10860">
    <property type="entry name" value="Leucine Dehydrogenase, chain A, domain 1"/>
    <property type="match status" value="1"/>
</dbReference>
<dbReference type="PANTHER" id="PTHR21089">
    <property type="entry name" value="SHIKIMATE DEHYDROGENASE"/>
    <property type="match status" value="1"/>
</dbReference>
<dbReference type="EMBL" id="VSSQ01002871">
    <property type="protein sequence ID" value="MPM17841.1"/>
    <property type="molecule type" value="Genomic_DNA"/>
</dbReference>
<keyword evidence="2" id="KW-0560">Oxidoreductase</keyword>
<protein>
    <submittedName>
        <fullName evidence="2">Shikimate dehydrogenase (NADP(+))</fullName>
        <ecNumber evidence="2">1.1.1.25</ecNumber>
    </submittedName>
</protein>
<proteinExistence type="inferred from homology"/>
<reference evidence="2" key="1">
    <citation type="submission" date="2019-08" db="EMBL/GenBank/DDBJ databases">
        <authorList>
            <person name="Kucharzyk K."/>
            <person name="Murdoch R.W."/>
            <person name="Higgins S."/>
            <person name="Loffler F."/>
        </authorList>
    </citation>
    <scope>NUCLEOTIDE SEQUENCE</scope>
</reference>
<dbReference type="EC" id="1.1.1.25" evidence="2"/>
<evidence type="ECO:0000313" key="2">
    <source>
        <dbReference type="EMBL" id="MPM17841.1"/>
    </source>
</evidence>
<dbReference type="InterPro" id="IPR000623">
    <property type="entry name" value="Shikimate_kinase/TSH1"/>
</dbReference>
<dbReference type="Pfam" id="PF08501">
    <property type="entry name" value="Shikimate_dh_N"/>
    <property type="match status" value="1"/>
</dbReference>
<dbReference type="SUPFAM" id="SSF52540">
    <property type="entry name" value="P-loop containing nucleoside triphosphate hydrolases"/>
    <property type="match status" value="1"/>
</dbReference>
<dbReference type="PRINTS" id="PR01100">
    <property type="entry name" value="SHIKIMTKNASE"/>
</dbReference>
<dbReference type="Gene3D" id="3.40.50.720">
    <property type="entry name" value="NAD(P)-binding Rossmann-like Domain"/>
    <property type="match status" value="1"/>
</dbReference>
<comment type="caution">
    <text evidence="2">The sequence shown here is derived from an EMBL/GenBank/DDBJ whole genome shotgun (WGS) entry which is preliminary data.</text>
</comment>
<dbReference type="AlphaFoldDB" id="A0A644XPY8"/>
<dbReference type="InterPro" id="IPR027417">
    <property type="entry name" value="P-loop_NTPase"/>
</dbReference>
<dbReference type="SUPFAM" id="SSF51735">
    <property type="entry name" value="NAD(P)-binding Rossmann-fold domains"/>
    <property type="match status" value="1"/>
</dbReference>
<dbReference type="SUPFAM" id="SSF53223">
    <property type="entry name" value="Aminoacid dehydrogenase-like, N-terminal domain"/>
    <property type="match status" value="1"/>
</dbReference>
<dbReference type="CDD" id="cd00464">
    <property type="entry name" value="SK"/>
    <property type="match status" value="1"/>
</dbReference>
<dbReference type="CDD" id="cd01065">
    <property type="entry name" value="NAD_bind_Shikimate_DH"/>
    <property type="match status" value="1"/>
</dbReference>
<dbReference type="InterPro" id="IPR022893">
    <property type="entry name" value="Shikimate_DH_fam"/>
</dbReference>
<accession>A0A644XPY8</accession>
<dbReference type="Gene3D" id="3.40.50.300">
    <property type="entry name" value="P-loop containing nucleotide triphosphate hydrolases"/>
    <property type="match status" value="1"/>
</dbReference>
<dbReference type="Pfam" id="PF01202">
    <property type="entry name" value="SKI"/>
    <property type="match status" value="1"/>
</dbReference>
<name>A0A644XPY8_9ZZZZ</name>
<feature type="domain" description="Shikimate dehydrogenase substrate binding N-terminal" evidence="1">
    <location>
        <begin position="8"/>
        <end position="82"/>
    </location>
</feature>
<dbReference type="InterPro" id="IPR031322">
    <property type="entry name" value="Shikimate/glucono_kinase"/>
</dbReference>
<organism evidence="2">
    <name type="scientific">bioreactor metagenome</name>
    <dbReference type="NCBI Taxonomy" id="1076179"/>
    <lineage>
        <taxon>unclassified sequences</taxon>
        <taxon>metagenomes</taxon>
        <taxon>ecological metagenomes</taxon>
    </lineage>
</organism>